<keyword evidence="2" id="KW-1003">Cell membrane</keyword>
<feature type="transmembrane region" description="Helical" evidence="6">
    <location>
        <begin position="335"/>
        <end position="355"/>
    </location>
</feature>
<accession>A0A074M9Z1</accession>
<dbReference type="EMBL" id="JMIW01000009">
    <property type="protein sequence ID" value="KEO88623.1"/>
    <property type="molecule type" value="Genomic_DNA"/>
</dbReference>
<dbReference type="InterPro" id="IPR050833">
    <property type="entry name" value="Poly_Biosynth_Transport"/>
</dbReference>
<evidence type="ECO:0000256" key="4">
    <source>
        <dbReference type="ARBA" id="ARBA00022989"/>
    </source>
</evidence>
<proteinExistence type="predicted"/>
<feature type="transmembrane region" description="Helical" evidence="6">
    <location>
        <begin position="179"/>
        <end position="197"/>
    </location>
</feature>
<reference evidence="7 8" key="1">
    <citation type="submission" date="2014-04" db="EMBL/GenBank/DDBJ databases">
        <title>A comprehensive comparison of genomes of Erythrobacter spp. strains.</title>
        <authorList>
            <person name="Zheng Q."/>
        </authorList>
    </citation>
    <scope>NUCLEOTIDE SEQUENCE [LARGE SCALE GENOMIC DNA]</scope>
    <source>
        <strain evidence="7 8">DSM 6997</strain>
    </source>
</reference>
<evidence type="ECO:0000256" key="1">
    <source>
        <dbReference type="ARBA" id="ARBA00004651"/>
    </source>
</evidence>
<dbReference type="Proteomes" id="UP000027647">
    <property type="component" value="Unassembled WGS sequence"/>
</dbReference>
<dbReference type="PANTHER" id="PTHR30250">
    <property type="entry name" value="PST FAMILY PREDICTED COLANIC ACID TRANSPORTER"/>
    <property type="match status" value="1"/>
</dbReference>
<feature type="transmembrane region" description="Helical" evidence="6">
    <location>
        <begin position="7"/>
        <end position="31"/>
    </location>
</feature>
<feature type="transmembrane region" description="Helical" evidence="6">
    <location>
        <begin position="120"/>
        <end position="139"/>
    </location>
</feature>
<dbReference type="OrthoDB" id="9812647at2"/>
<dbReference type="eggNOG" id="COG2244">
    <property type="taxonomic scope" value="Bacteria"/>
</dbReference>
<organism evidence="7 8">
    <name type="scientific">Erythrobacter longus</name>
    <dbReference type="NCBI Taxonomy" id="1044"/>
    <lineage>
        <taxon>Bacteria</taxon>
        <taxon>Pseudomonadati</taxon>
        <taxon>Pseudomonadota</taxon>
        <taxon>Alphaproteobacteria</taxon>
        <taxon>Sphingomonadales</taxon>
        <taxon>Erythrobacteraceae</taxon>
        <taxon>Erythrobacter/Porphyrobacter group</taxon>
        <taxon>Erythrobacter</taxon>
    </lineage>
</organism>
<name>A0A074M9Z1_ERYLO</name>
<dbReference type="STRING" id="1044.EH31_16845"/>
<feature type="transmembrane region" description="Helical" evidence="6">
    <location>
        <begin position="293"/>
        <end position="315"/>
    </location>
</feature>
<evidence type="ECO:0000256" key="5">
    <source>
        <dbReference type="ARBA" id="ARBA00023136"/>
    </source>
</evidence>
<evidence type="ECO:0000256" key="3">
    <source>
        <dbReference type="ARBA" id="ARBA00022692"/>
    </source>
</evidence>
<evidence type="ECO:0000256" key="6">
    <source>
        <dbReference type="SAM" id="Phobius"/>
    </source>
</evidence>
<dbReference type="PANTHER" id="PTHR30250:SF26">
    <property type="entry name" value="PSMA PROTEIN"/>
    <property type="match status" value="1"/>
</dbReference>
<dbReference type="Pfam" id="PF01943">
    <property type="entry name" value="Polysacc_synt"/>
    <property type="match status" value="1"/>
</dbReference>
<evidence type="ECO:0000256" key="2">
    <source>
        <dbReference type="ARBA" id="ARBA00022475"/>
    </source>
</evidence>
<feature type="transmembrane region" description="Helical" evidence="6">
    <location>
        <begin position="218"/>
        <end position="237"/>
    </location>
</feature>
<keyword evidence="5 6" id="KW-0472">Membrane</keyword>
<protein>
    <recommendedName>
        <fullName evidence="9">Polysaccharide biosynthesis protein C-terminal domain-containing protein</fullName>
    </recommendedName>
</protein>
<feature type="transmembrane region" description="Helical" evidence="6">
    <location>
        <begin position="243"/>
        <end position="263"/>
    </location>
</feature>
<comment type="caution">
    <text evidence="7">The sequence shown here is derived from an EMBL/GenBank/DDBJ whole genome shotgun (WGS) entry which is preliminary data.</text>
</comment>
<feature type="transmembrane region" description="Helical" evidence="6">
    <location>
        <begin position="151"/>
        <end position="173"/>
    </location>
</feature>
<feature type="transmembrane region" description="Helical" evidence="6">
    <location>
        <begin position="37"/>
        <end position="61"/>
    </location>
</feature>
<feature type="transmembrane region" description="Helical" evidence="6">
    <location>
        <begin position="445"/>
        <end position="465"/>
    </location>
</feature>
<dbReference type="InterPro" id="IPR002797">
    <property type="entry name" value="Polysacc_synth"/>
</dbReference>
<evidence type="ECO:0008006" key="9">
    <source>
        <dbReference type="Google" id="ProtNLM"/>
    </source>
</evidence>
<keyword evidence="4 6" id="KW-1133">Transmembrane helix</keyword>
<feature type="transmembrane region" description="Helical" evidence="6">
    <location>
        <begin position="375"/>
        <end position="397"/>
    </location>
</feature>
<dbReference type="GO" id="GO:0005886">
    <property type="term" value="C:plasma membrane"/>
    <property type="evidence" value="ECO:0007669"/>
    <property type="project" value="UniProtKB-SubCell"/>
</dbReference>
<feature type="transmembrane region" description="Helical" evidence="6">
    <location>
        <begin position="82"/>
        <end position="108"/>
    </location>
</feature>
<evidence type="ECO:0000313" key="7">
    <source>
        <dbReference type="EMBL" id="KEO88623.1"/>
    </source>
</evidence>
<keyword evidence="8" id="KW-1185">Reference proteome</keyword>
<dbReference type="RefSeq" id="WP_034962183.1">
    <property type="nucleotide sequence ID" value="NZ_JMIW01000009.1"/>
</dbReference>
<comment type="subcellular location">
    <subcellularLocation>
        <location evidence="1">Cell membrane</location>
        <topology evidence="1">Multi-pass membrane protein</topology>
    </subcellularLocation>
</comment>
<dbReference type="AlphaFoldDB" id="A0A074M9Z1"/>
<keyword evidence="3 6" id="KW-0812">Transmembrane</keyword>
<sequence length="486" mass="52835">MLARNSLFSIAGSVVPVFITVITLPFLLGTIGAERYGALALCWLFLIYSAHILEGVGTAITHAVARAEDDEQTARDTMVTGLVTALVVSPATAVLASVVAFVFFSQFFEVSEAVKHELVASIWLIGVSSFVSGVSRAVFGALIGKERFPTASLAMMVCNGGLPLLALLFAQMFGANMVVLLWASLTAYCLGLLFLLLDLWRSQLRGKQARVSWHRSQALLKFGFWIMATAIVAPLLLTLDRMVIGAQLGAIAVAAYTIPFQIVSRLQLIPQSLIKVLFPRLSVSAGVKAQKMALYYSIVMSACFAPMIVGLIYLIEPLLVVWLGNNLDPQSVEVGTWLLCAFYVTAIVQTMAVFLQSQERGAFVAKFQLSMIVPYLALLLYCANTYGLMGVVGAFLFRRTFEALFLVASSGFGSWRFWFTQIPATLGLLVAIMTVEMLPAPEYKLLAGVIVGSLTLLGAVLVVPAELRTMIIEQSRKRLRPNDHSA</sequence>
<feature type="transmembrane region" description="Helical" evidence="6">
    <location>
        <begin position="417"/>
        <end position="438"/>
    </location>
</feature>
<evidence type="ECO:0000313" key="8">
    <source>
        <dbReference type="Proteomes" id="UP000027647"/>
    </source>
</evidence>
<gene>
    <name evidence="7" type="ORF">EH31_16845</name>
</gene>